<keyword evidence="1" id="KW-1133">Transmembrane helix</keyword>
<proteinExistence type="predicted"/>
<dbReference type="Proteomes" id="UP000033423">
    <property type="component" value="Unassembled WGS sequence"/>
</dbReference>
<comment type="caution">
    <text evidence="2">The sequence shown here is derived from an EMBL/GenBank/DDBJ whole genome shotgun (WGS) entry which is preliminary data.</text>
</comment>
<name>A0A0F3H0Q9_9BACT</name>
<reference evidence="2 3" key="1">
    <citation type="submission" date="2015-02" db="EMBL/GenBank/DDBJ databases">
        <title>Single-cell genomics of uncultivated deep-branching MTB reveals a conserved set of magnetosome genes.</title>
        <authorList>
            <person name="Kolinko S."/>
            <person name="Richter M."/>
            <person name="Glockner F.O."/>
            <person name="Brachmann A."/>
            <person name="Schuler D."/>
        </authorList>
    </citation>
    <scope>NUCLEOTIDE SEQUENCE [LARGE SCALE GENOMIC DNA]</scope>
    <source>
        <strain evidence="2">TM-1</strain>
    </source>
</reference>
<organism evidence="2 3">
    <name type="scientific">Candidatus Magnetobacterium bavaricum</name>
    <dbReference type="NCBI Taxonomy" id="29290"/>
    <lineage>
        <taxon>Bacteria</taxon>
        <taxon>Pseudomonadati</taxon>
        <taxon>Nitrospirota</taxon>
        <taxon>Thermodesulfovibrionia</taxon>
        <taxon>Thermodesulfovibrionales</taxon>
        <taxon>Candidatus Magnetobacteriaceae</taxon>
        <taxon>Candidatus Magnetobacterium</taxon>
    </lineage>
</organism>
<keyword evidence="1" id="KW-0812">Transmembrane</keyword>
<sequence length="100" mass="10888">MLIKIIGISAVTSIALDMYKPIPVPSSPFVVTYGSKSLSITIWSIPPPLSLMEATTLSFTSLISTVIHPVSLTIPFFLLSLIASRLLFIRFRITCFSSLG</sequence>
<keyword evidence="3" id="KW-1185">Reference proteome</keyword>
<gene>
    <name evidence="2" type="ORF">MBAV_000027</name>
</gene>
<keyword evidence="1" id="KW-0472">Membrane</keyword>
<accession>A0A0F3H0Q9</accession>
<evidence type="ECO:0000256" key="1">
    <source>
        <dbReference type="SAM" id="Phobius"/>
    </source>
</evidence>
<feature type="transmembrane region" description="Helical" evidence="1">
    <location>
        <begin position="66"/>
        <end position="88"/>
    </location>
</feature>
<evidence type="ECO:0000313" key="2">
    <source>
        <dbReference type="EMBL" id="KJU87779.1"/>
    </source>
</evidence>
<dbReference type="EMBL" id="LACI01000015">
    <property type="protein sequence ID" value="KJU87779.1"/>
    <property type="molecule type" value="Genomic_DNA"/>
</dbReference>
<protein>
    <submittedName>
        <fullName evidence="2">Uncharacterized protein</fullName>
    </submittedName>
</protein>
<evidence type="ECO:0000313" key="3">
    <source>
        <dbReference type="Proteomes" id="UP000033423"/>
    </source>
</evidence>
<dbReference type="AlphaFoldDB" id="A0A0F3H0Q9"/>